<comment type="caution">
    <text evidence="2">The sequence shown here is derived from an EMBL/GenBank/DDBJ whole genome shotgun (WGS) entry which is preliminary data.</text>
</comment>
<evidence type="ECO:0000313" key="2">
    <source>
        <dbReference type="EMBL" id="ERH30998.1"/>
    </source>
</evidence>
<evidence type="ECO:0000256" key="1">
    <source>
        <dbReference type="SAM" id="MobiDB-lite"/>
    </source>
</evidence>
<organism evidence="2 3">
    <name type="scientific">Alloscardovia omnicolens F0580</name>
    <dbReference type="NCBI Taxonomy" id="1321816"/>
    <lineage>
        <taxon>Bacteria</taxon>
        <taxon>Bacillati</taxon>
        <taxon>Actinomycetota</taxon>
        <taxon>Actinomycetes</taxon>
        <taxon>Bifidobacteriales</taxon>
        <taxon>Bifidobacteriaceae</taxon>
        <taxon>Alloscardovia</taxon>
    </lineage>
</organism>
<accession>U1SGC8</accession>
<feature type="region of interest" description="Disordered" evidence="1">
    <location>
        <begin position="1"/>
        <end position="20"/>
    </location>
</feature>
<evidence type="ECO:0000313" key="3">
    <source>
        <dbReference type="Proteomes" id="UP000016519"/>
    </source>
</evidence>
<keyword evidence="3" id="KW-1185">Reference proteome</keyword>
<dbReference type="HOGENOM" id="CLU_3195285_0_0_11"/>
<proteinExistence type="predicted"/>
<reference evidence="2 3" key="1">
    <citation type="submission" date="2013-08" db="EMBL/GenBank/DDBJ databases">
        <authorList>
            <person name="Weinstock G."/>
            <person name="Sodergren E."/>
            <person name="Wylie T."/>
            <person name="Fulton L."/>
            <person name="Fulton R."/>
            <person name="Fronick C."/>
            <person name="O'Laughlin M."/>
            <person name="Godfrey J."/>
            <person name="Miner T."/>
            <person name="Herter B."/>
            <person name="Appelbaum E."/>
            <person name="Cordes M."/>
            <person name="Lek S."/>
            <person name="Wollam A."/>
            <person name="Pepin K.H."/>
            <person name="Palsikar V.B."/>
            <person name="Mitreva M."/>
            <person name="Wilson R.K."/>
        </authorList>
    </citation>
    <scope>NUCLEOTIDE SEQUENCE [LARGE SCALE GENOMIC DNA]</scope>
    <source>
        <strain evidence="2 3">F0580</strain>
    </source>
</reference>
<dbReference type="Proteomes" id="UP000016519">
    <property type="component" value="Unassembled WGS sequence"/>
</dbReference>
<name>U1SGC8_9BIFI</name>
<protein>
    <submittedName>
        <fullName evidence="2">Uncharacterized protein</fullName>
    </submittedName>
</protein>
<dbReference type="EMBL" id="AWSI01000020">
    <property type="protein sequence ID" value="ERH30998.1"/>
    <property type="molecule type" value="Genomic_DNA"/>
</dbReference>
<dbReference type="AlphaFoldDB" id="U1SGC8"/>
<sequence length="45" mass="5301">MKIPVDFHGESTGTHKRKREKKKGFNFLGEELQCWCRSTLLDVHI</sequence>
<gene>
    <name evidence="2" type="ORF">HMPREF9244_00680</name>
</gene>